<evidence type="ECO:0000256" key="3">
    <source>
        <dbReference type="ARBA" id="ARBA00022737"/>
    </source>
</evidence>
<evidence type="ECO:0000313" key="11">
    <source>
        <dbReference type="Proteomes" id="UP000324222"/>
    </source>
</evidence>
<feature type="domain" description="C2H2-type" evidence="9">
    <location>
        <begin position="1116"/>
        <end position="1143"/>
    </location>
</feature>
<dbReference type="SMART" id="SM00355">
    <property type="entry name" value="ZnF_C2H2"/>
    <property type="match status" value="26"/>
</dbReference>
<feature type="domain" description="C2H2-type" evidence="9">
    <location>
        <begin position="1174"/>
        <end position="1201"/>
    </location>
</feature>
<dbReference type="Pfam" id="PF13894">
    <property type="entry name" value="zf-C2H2_4"/>
    <property type="match status" value="1"/>
</dbReference>
<dbReference type="GO" id="GO:0000978">
    <property type="term" value="F:RNA polymerase II cis-regulatory region sequence-specific DNA binding"/>
    <property type="evidence" value="ECO:0007669"/>
    <property type="project" value="TreeGrafter"/>
</dbReference>
<keyword evidence="6" id="KW-0539">Nucleus</keyword>
<dbReference type="PANTHER" id="PTHR24376:SF235">
    <property type="entry name" value="C2H2-TYPE DOMAIN-CONTAINING PROTEIN"/>
    <property type="match status" value="1"/>
</dbReference>
<feature type="domain" description="C2H2-type" evidence="9">
    <location>
        <begin position="1062"/>
        <end position="1089"/>
    </location>
</feature>
<feature type="region of interest" description="Disordered" evidence="8">
    <location>
        <begin position="83"/>
        <end position="103"/>
    </location>
</feature>
<keyword evidence="4 7" id="KW-0863">Zinc-finger</keyword>
<evidence type="ECO:0000256" key="2">
    <source>
        <dbReference type="ARBA" id="ARBA00022723"/>
    </source>
</evidence>
<dbReference type="Gene3D" id="3.30.160.60">
    <property type="entry name" value="Classic Zinc Finger"/>
    <property type="match status" value="11"/>
</dbReference>
<feature type="domain" description="C2H2-type" evidence="9">
    <location>
        <begin position="893"/>
        <end position="920"/>
    </location>
</feature>
<dbReference type="GO" id="GO:0008270">
    <property type="term" value="F:zinc ion binding"/>
    <property type="evidence" value="ECO:0007669"/>
    <property type="project" value="UniProtKB-KW"/>
</dbReference>
<name>A0A5B7DD61_PORTR</name>
<feature type="domain" description="C2H2-type" evidence="9">
    <location>
        <begin position="510"/>
        <end position="537"/>
    </location>
</feature>
<organism evidence="10 11">
    <name type="scientific">Portunus trituberculatus</name>
    <name type="common">Swimming crab</name>
    <name type="synonym">Neptunus trituberculatus</name>
    <dbReference type="NCBI Taxonomy" id="210409"/>
    <lineage>
        <taxon>Eukaryota</taxon>
        <taxon>Metazoa</taxon>
        <taxon>Ecdysozoa</taxon>
        <taxon>Arthropoda</taxon>
        <taxon>Crustacea</taxon>
        <taxon>Multicrustacea</taxon>
        <taxon>Malacostraca</taxon>
        <taxon>Eumalacostraca</taxon>
        <taxon>Eucarida</taxon>
        <taxon>Decapoda</taxon>
        <taxon>Pleocyemata</taxon>
        <taxon>Brachyura</taxon>
        <taxon>Eubrachyura</taxon>
        <taxon>Portunoidea</taxon>
        <taxon>Portunidae</taxon>
        <taxon>Portuninae</taxon>
        <taxon>Portunus</taxon>
    </lineage>
</organism>
<feature type="compositionally biased region" description="Polar residues" evidence="8">
    <location>
        <begin position="128"/>
        <end position="137"/>
    </location>
</feature>
<feature type="domain" description="C2H2-type" evidence="9">
    <location>
        <begin position="1202"/>
        <end position="1229"/>
    </location>
</feature>
<dbReference type="InterPro" id="IPR012934">
    <property type="entry name" value="Znf_AD"/>
</dbReference>
<feature type="compositionally biased region" description="Basic residues" evidence="8">
    <location>
        <begin position="211"/>
        <end position="221"/>
    </location>
</feature>
<feature type="domain" description="C2H2-type" evidence="9">
    <location>
        <begin position="1034"/>
        <end position="1059"/>
    </location>
</feature>
<feature type="domain" description="C2H2-type" evidence="9">
    <location>
        <begin position="649"/>
        <end position="677"/>
    </location>
</feature>
<evidence type="ECO:0000259" key="9">
    <source>
        <dbReference type="PROSITE" id="PS50157"/>
    </source>
</evidence>
<feature type="region of interest" description="Disordered" evidence="8">
    <location>
        <begin position="733"/>
        <end position="765"/>
    </location>
</feature>
<feature type="domain" description="C2H2-type" evidence="9">
    <location>
        <begin position="1267"/>
        <end position="1297"/>
    </location>
</feature>
<keyword evidence="2" id="KW-0479">Metal-binding</keyword>
<evidence type="ECO:0000256" key="8">
    <source>
        <dbReference type="SAM" id="MobiDB-lite"/>
    </source>
</evidence>
<evidence type="ECO:0000256" key="6">
    <source>
        <dbReference type="ARBA" id="ARBA00023242"/>
    </source>
</evidence>
<feature type="compositionally biased region" description="Polar residues" evidence="8">
    <location>
        <begin position="355"/>
        <end position="366"/>
    </location>
</feature>
<keyword evidence="11" id="KW-1185">Reference proteome</keyword>
<comment type="subcellular location">
    <subcellularLocation>
        <location evidence="1">Nucleus</location>
    </subcellularLocation>
</comment>
<evidence type="ECO:0000256" key="1">
    <source>
        <dbReference type="ARBA" id="ARBA00004123"/>
    </source>
</evidence>
<dbReference type="PROSITE" id="PS00028">
    <property type="entry name" value="ZINC_FINGER_C2H2_1"/>
    <property type="match status" value="19"/>
</dbReference>
<dbReference type="FunFam" id="3.30.160.60:FF:000100">
    <property type="entry name" value="Zinc finger 45-like"/>
    <property type="match status" value="1"/>
</dbReference>
<dbReference type="Proteomes" id="UP000324222">
    <property type="component" value="Unassembled WGS sequence"/>
</dbReference>
<gene>
    <name evidence="10" type="primary">ZNF808_0</name>
    <name evidence="10" type="ORF">E2C01_012182</name>
</gene>
<feature type="domain" description="C2H2-type" evidence="9">
    <location>
        <begin position="678"/>
        <end position="700"/>
    </location>
</feature>
<feature type="domain" description="C2H2-type" evidence="9">
    <location>
        <begin position="1088"/>
        <end position="1115"/>
    </location>
</feature>
<dbReference type="OrthoDB" id="6077919at2759"/>
<accession>A0A5B7DD61</accession>
<dbReference type="GO" id="GO:0005634">
    <property type="term" value="C:nucleus"/>
    <property type="evidence" value="ECO:0007669"/>
    <property type="project" value="UniProtKB-SubCell"/>
</dbReference>
<dbReference type="Pfam" id="PF00096">
    <property type="entry name" value="zf-C2H2"/>
    <property type="match status" value="2"/>
</dbReference>
<dbReference type="InterPro" id="IPR013087">
    <property type="entry name" value="Znf_C2H2_type"/>
</dbReference>
<feature type="domain" description="C2H2-type" evidence="9">
    <location>
        <begin position="442"/>
        <end position="470"/>
    </location>
</feature>
<feature type="region of interest" description="Disordered" evidence="8">
    <location>
        <begin position="1449"/>
        <end position="1473"/>
    </location>
</feature>
<comment type="caution">
    <text evidence="10">The sequence shown here is derived from an EMBL/GenBank/DDBJ whole genome shotgun (WGS) entry which is preliminary data.</text>
</comment>
<evidence type="ECO:0000313" key="10">
    <source>
        <dbReference type="EMBL" id="MPC19270.1"/>
    </source>
</evidence>
<evidence type="ECO:0000256" key="5">
    <source>
        <dbReference type="ARBA" id="ARBA00022833"/>
    </source>
</evidence>
<dbReference type="EMBL" id="VSRR010000756">
    <property type="protein sequence ID" value="MPC19270.1"/>
    <property type="molecule type" value="Genomic_DNA"/>
</dbReference>
<keyword evidence="3" id="KW-0677">Repeat</keyword>
<proteinExistence type="predicted"/>
<sequence length="1602" mass="182225">MNNKKCVVCGTIPESSDPCILLHHGITEHTATPLRDMVGPALQQGLNTSDIICVRCLDLFNEKDRLQKLTTDMDSHIQTKIQETSRKEVDGEEDASSSINIVVGSTGEKQGIKDQLESQYKNMRLAPSSSDTIWTSQEKNREAVATRNASQKRRGRPPKDTQWAAKRREPPPLMVNHREKRQRSAKFSTFLEVLKGEKEFYIEDEGDEPRSKKRNRGKRKRTLEPGPDIVKVEQSKEEGLERTCIIQVTDMELSREKERLDLDEVVQEILGIGVDHTSSLIPSMDSLGCSTRGGQEEVEEEDDDLISAINKMSAEEEEGSSRDAEEMNTTHHIKLEPEEQNELQQTQQQEQDDQSSVWPQMKNESGCSATPFIEVTEIKEDLVAGMPSVEVTLSHDGSDTLHATISDSAALSQTSPSDATDTFETDIKSEDSNRPAIGVKKYRCKLCASTFPEREDARQHAQECHGGNLSLTGSKKNEDSFKCSDCNRYFPTARGRDRHHLHMHLKHQPAQCPECPSTFNSFRPLERHLRNHHDKDPTLYCELCDMEFVLGTSLEHHKEIVHPNVPSKTRVVRTTNNQRAQEPEKQNRVFVCPLCNEKLVGARAFRLHHQKMHNGCEFNCTYCNYKSTCFSSINRHMVRVHKAFDMKLYSCQSCSARYSIPRDLEEHYLCVHNIEATLLCQHCGEKFACVDMLRFHRNSHRAFSCKLCHLGFMKEEALEYHVKTVHHCDPVGGTERVRNPLKSKDLSADSKSDKKDDDNEKDASVPKVLVIATDGSVQVKEEKEESAEPTNDVTLHLQQTREGGLEEMDMLNPLKGQRVKDLPKKMSCPICNKVLTTKFLRTHMLSHKGNLPHKCRLCDKAYAQGTLLRKHMKNRHYEEFLKLGNKNPKKQKAACDFCEEIFNDIYSLEEHLWMHMDEKAFECTDCKIKFGMESNLREHYKSHYFKEAKPCPVCQREFKSIGFYNSHVEKCQKRWKCEQCGLECDTQEYYRKHHRSEHGGENVVRYHCSLCEKSFVERHRYDDHMITHSSEKAFTCHICLKQFKRQRPLNDHLVRTHSNGLFMCSYCSKTFQKQQDLDAHKLKHKREFPCASCSHVYSSNEALLNHLMVHHSESNHFCHMCAVLFTKQIQLKNHLVTHSTSTPHICQVDRCHKMFRSEGLLRNHVARRHHGLHYDCPVCDRKFSLESDQIRHVATHSSGSSVTCEECGRSFRSEALLERHMVTHTQEKPYECGVCQHATSTRHQIMRHIQSEHDLPDVSSHVIVNRWRCSMCGKMFVVRSSIMRHLLEHATHGVEAQGHAVKTRLSPSSSLELSLPSGSVDPATATASFLEQVSSLSWQDLTRLLRFHVMGDNENDKGEGATINTDVWQCPGCLHATQTEDDMRDHLLGSSECQEAVILQLAGGLATTEDTEEENNAEEQLIEGEGNGTVLQLASTDGGLQYVIMREEDEDTSPQRFSESTKEIQSEEGEEGEMQVLVSVDDSLQQLLHQEPTSPNIQIIVEDSTPLKRFLTENAEETVNPAANISQNESSQDSLPADATLLNGSEVLLQTVDGRLVLQQTVGGVTQYQLVEGVPTTAIEDTAPTLLPDHSSTLDEEFILPN</sequence>
<feature type="domain" description="C2H2-type" evidence="9">
    <location>
        <begin position="921"/>
        <end position="948"/>
    </location>
</feature>
<feature type="region of interest" description="Disordered" evidence="8">
    <location>
        <begin position="283"/>
        <end position="302"/>
    </location>
</feature>
<feature type="domain" description="C2H2-type" evidence="9">
    <location>
        <begin position="703"/>
        <end position="726"/>
    </location>
</feature>
<dbReference type="Pfam" id="PF13912">
    <property type="entry name" value="zf-C2H2_6"/>
    <property type="match status" value="2"/>
</dbReference>
<feature type="domain" description="C2H2-type" evidence="9">
    <location>
        <begin position="975"/>
        <end position="1003"/>
    </location>
</feature>
<feature type="domain" description="C2H2-type" evidence="9">
    <location>
        <begin position="1006"/>
        <end position="1033"/>
    </location>
</feature>
<protein>
    <submittedName>
        <fullName evidence="10">Zinc finger protein Xfin</fullName>
    </submittedName>
</protein>
<evidence type="ECO:0000256" key="4">
    <source>
        <dbReference type="ARBA" id="ARBA00022771"/>
    </source>
</evidence>
<feature type="compositionally biased region" description="Basic and acidic residues" evidence="8">
    <location>
        <begin position="733"/>
        <end position="764"/>
    </location>
</feature>
<feature type="domain" description="C2H2-type" evidence="9">
    <location>
        <begin position="853"/>
        <end position="881"/>
    </location>
</feature>
<feature type="domain" description="C2H2-type" evidence="9">
    <location>
        <begin position="481"/>
        <end position="509"/>
    </location>
</feature>
<keyword evidence="5" id="KW-0862">Zinc</keyword>
<dbReference type="SMART" id="SM00868">
    <property type="entry name" value="zf-AD"/>
    <property type="match status" value="3"/>
</dbReference>
<feature type="region of interest" description="Disordered" evidence="8">
    <location>
        <begin position="205"/>
        <end position="226"/>
    </location>
</feature>
<dbReference type="InterPro" id="IPR036236">
    <property type="entry name" value="Znf_C2H2_sf"/>
</dbReference>
<feature type="region of interest" description="Disordered" evidence="8">
    <location>
        <begin position="339"/>
        <end position="366"/>
    </location>
</feature>
<dbReference type="PANTHER" id="PTHR24376">
    <property type="entry name" value="ZINC FINGER PROTEIN"/>
    <property type="match status" value="1"/>
</dbReference>
<dbReference type="SUPFAM" id="SSF57667">
    <property type="entry name" value="beta-beta-alpha zinc fingers"/>
    <property type="match status" value="8"/>
</dbReference>
<dbReference type="GO" id="GO:0001228">
    <property type="term" value="F:DNA-binding transcription activator activity, RNA polymerase II-specific"/>
    <property type="evidence" value="ECO:0007669"/>
    <property type="project" value="TreeGrafter"/>
</dbReference>
<evidence type="ECO:0000256" key="7">
    <source>
        <dbReference type="PROSITE-ProRule" id="PRU00042"/>
    </source>
</evidence>
<reference evidence="10 11" key="1">
    <citation type="submission" date="2019-05" db="EMBL/GenBank/DDBJ databases">
        <title>Another draft genome of Portunus trituberculatus and its Hox gene families provides insights of decapod evolution.</title>
        <authorList>
            <person name="Jeong J.-H."/>
            <person name="Song I."/>
            <person name="Kim S."/>
            <person name="Choi T."/>
            <person name="Kim D."/>
            <person name="Ryu S."/>
            <person name="Kim W."/>
        </authorList>
    </citation>
    <scope>NUCLEOTIDE SEQUENCE [LARGE SCALE GENOMIC DNA]</scope>
    <source>
        <tissue evidence="10">Muscle</tissue>
    </source>
</reference>
<feature type="region of interest" description="Disordered" evidence="8">
    <location>
        <begin position="128"/>
        <end position="172"/>
    </location>
</feature>
<dbReference type="PROSITE" id="PS50157">
    <property type="entry name" value="ZINC_FINGER_C2H2_2"/>
    <property type="match status" value="18"/>
</dbReference>